<evidence type="ECO:0000313" key="3">
    <source>
        <dbReference type="Proteomes" id="UP000494163"/>
    </source>
</evidence>
<dbReference type="STRING" id="30019.A0A0M5IX90"/>
<dbReference type="SUPFAM" id="SSF54495">
    <property type="entry name" value="UBC-like"/>
    <property type="match status" value="1"/>
</dbReference>
<accession>A0A0M5IX90</accession>
<dbReference type="AlphaFoldDB" id="A0A0M5IX90"/>
<feature type="domain" description="RWD" evidence="1">
    <location>
        <begin position="9"/>
        <end position="119"/>
    </location>
</feature>
<keyword evidence="3" id="KW-1185">Reference proteome</keyword>
<name>A0A0M5IX90_DROBS</name>
<evidence type="ECO:0000313" key="2">
    <source>
        <dbReference type="EMBL" id="ALC40986.1"/>
    </source>
</evidence>
<dbReference type="Pfam" id="PF05773">
    <property type="entry name" value="RWD"/>
    <property type="match status" value="1"/>
</dbReference>
<evidence type="ECO:0000259" key="1">
    <source>
        <dbReference type="PROSITE" id="PS50908"/>
    </source>
</evidence>
<protein>
    <submittedName>
        <fullName evidence="2">CG15605</fullName>
    </submittedName>
</protein>
<sequence>MQRFNKNLQANEVATMHYLGIPYVVLQRHPCLSLMVPLSTRDFALPGAEESAMALQVRFNCSANYPLQLPSVELTGMRNVSSRLELRMREEIALTLAEHFGLHMIVAVVTRLQMLLNKKERP</sequence>
<dbReference type="Proteomes" id="UP000494163">
    <property type="component" value="Chromosome 2R"/>
</dbReference>
<dbReference type="InterPro" id="IPR016135">
    <property type="entry name" value="UBQ-conjugating_enzyme/RWD"/>
</dbReference>
<organism evidence="2 3">
    <name type="scientific">Drosophila busckii</name>
    <name type="common">Fruit fly</name>
    <dbReference type="NCBI Taxonomy" id="30019"/>
    <lineage>
        <taxon>Eukaryota</taxon>
        <taxon>Metazoa</taxon>
        <taxon>Ecdysozoa</taxon>
        <taxon>Arthropoda</taxon>
        <taxon>Hexapoda</taxon>
        <taxon>Insecta</taxon>
        <taxon>Pterygota</taxon>
        <taxon>Neoptera</taxon>
        <taxon>Endopterygota</taxon>
        <taxon>Diptera</taxon>
        <taxon>Brachycera</taxon>
        <taxon>Muscomorpha</taxon>
        <taxon>Ephydroidea</taxon>
        <taxon>Drosophilidae</taxon>
        <taxon>Drosophila</taxon>
    </lineage>
</organism>
<dbReference type="EMBL" id="CP012524">
    <property type="protein sequence ID" value="ALC40986.1"/>
    <property type="molecule type" value="Genomic_DNA"/>
</dbReference>
<dbReference type="SMR" id="A0A0M5IX90"/>
<dbReference type="InterPro" id="IPR006575">
    <property type="entry name" value="RWD_dom"/>
</dbReference>
<proteinExistence type="predicted"/>
<dbReference type="OrthoDB" id="7841904at2759"/>
<dbReference type="PROSITE" id="PS50908">
    <property type="entry name" value="RWD"/>
    <property type="match status" value="1"/>
</dbReference>
<dbReference type="OMA" id="WALHEEI"/>
<dbReference type="Gene3D" id="3.10.110.10">
    <property type="entry name" value="Ubiquitin Conjugating Enzyme"/>
    <property type="match status" value="1"/>
</dbReference>
<reference evidence="2 3" key="1">
    <citation type="submission" date="2015-08" db="EMBL/GenBank/DDBJ databases">
        <title>Ancestral chromatin configuration constrains chromatin evolution on differentiating sex chromosomes in Drosophila.</title>
        <authorList>
            <person name="Zhou Q."/>
            <person name="Bachtrog D."/>
        </authorList>
    </citation>
    <scope>NUCLEOTIDE SEQUENCE [LARGE SCALE GENOMIC DNA]</scope>
    <source>
        <tissue evidence="2">Whole larvae</tissue>
    </source>
</reference>
<gene>
    <name evidence="2" type="ORF">Dbus_chr2Rg565</name>
</gene>